<feature type="region of interest" description="Disordered" evidence="1">
    <location>
        <begin position="99"/>
        <end position="132"/>
    </location>
</feature>
<dbReference type="Proteomes" id="UP000887565">
    <property type="component" value="Unplaced"/>
</dbReference>
<feature type="compositionally biased region" description="Polar residues" evidence="1">
    <location>
        <begin position="110"/>
        <end position="120"/>
    </location>
</feature>
<feature type="compositionally biased region" description="Basic and acidic residues" evidence="1">
    <location>
        <begin position="341"/>
        <end position="351"/>
    </location>
</feature>
<dbReference type="WBParaSite" id="nRc.2.0.1.t43136-RA">
    <property type="protein sequence ID" value="nRc.2.0.1.t43136-RA"/>
    <property type="gene ID" value="nRc.2.0.1.g43136"/>
</dbReference>
<sequence>MLPRYKRLIKLSVPFPINFGPNNYVFNAKFKNKLRLCFATLAEQKQQLILTTAAATNARNPPTPRPPPVSSRFHREETRDIYIPNKTLHETKPAQVFGQPPIQVKPKAPSTDTLYNNKFSRTPPGEEELPRSAPQRRFPFAANPFGFSDYPPDEYYDHLQPWYEMLRTSHGEEDSHIKTIVDNMHLLIIDRAVTNKRLLRFFIHLDTSSVMTLPTTEQAKSFTNIQQLADNVAKAHSVLNATKAEIRTAERPILVNQADPEAQPPGSPQPFVRHFKRHPSMDRSQNRYRDRSLSTDRCPQNSVLPPTKFLSFQPKPLEQPPQPPSHTEMLLEQLIQRYDRDYEERKSRQGPEETLPSNGQQSPRHQSQPRETYANHLDRSASGDRSRTGQSLVRRPQILHPQYRRLHLAQATKRSVNNAARVQPSNLCHPLTANPLSDQFQQYPWPTRLETPSRSTAPERFKPPPQRAKLFL</sequence>
<feature type="compositionally biased region" description="Polar residues" evidence="1">
    <location>
        <begin position="295"/>
        <end position="304"/>
    </location>
</feature>
<proteinExistence type="predicted"/>
<evidence type="ECO:0000313" key="2">
    <source>
        <dbReference type="Proteomes" id="UP000887565"/>
    </source>
</evidence>
<protein>
    <submittedName>
        <fullName evidence="3">Uncharacterized protein</fullName>
    </submittedName>
</protein>
<reference evidence="3" key="1">
    <citation type="submission" date="2022-11" db="UniProtKB">
        <authorList>
            <consortium name="WormBaseParasite"/>
        </authorList>
    </citation>
    <scope>IDENTIFICATION</scope>
</reference>
<organism evidence="2 3">
    <name type="scientific">Romanomermis culicivorax</name>
    <name type="common">Nematode worm</name>
    <dbReference type="NCBI Taxonomy" id="13658"/>
    <lineage>
        <taxon>Eukaryota</taxon>
        <taxon>Metazoa</taxon>
        <taxon>Ecdysozoa</taxon>
        <taxon>Nematoda</taxon>
        <taxon>Enoplea</taxon>
        <taxon>Dorylaimia</taxon>
        <taxon>Mermithida</taxon>
        <taxon>Mermithoidea</taxon>
        <taxon>Mermithidae</taxon>
        <taxon>Romanomermis</taxon>
    </lineage>
</organism>
<evidence type="ECO:0000313" key="3">
    <source>
        <dbReference type="WBParaSite" id="nRc.2.0.1.t43136-RA"/>
    </source>
</evidence>
<dbReference type="AlphaFoldDB" id="A0A915KWF4"/>
<feature type="compositionally biased region" description="Polar residues" evidence="1">
    <location>
        <begin position="446"/>
        <end position="456"/>
    </location>
</feature>
<accession>A0A915KWF4</accession>
<name>A0A915KWF4_ROMCU</name>
<feature type="region of interest" description="Disordered" evidence="1">
    <location>
        <begin position="446"/>
        <end position="472"/>
    </location>
</feature>
<feature type="region of interest" description="Disordered" evidence="1">
    <location>
        <begin position="257"/>
        <end position="325"/>
    </location>
</feature>
<keyword evidence="2" id="KW-1185">Reference proteome</keyword>
<feature type="compositionally biased region" description="Basic and acidic residues" evidence="1">
    <location>
        <begin position="279"/>
        <end position="294"/>
    </location>
</feature>
<evidence type="ECO:0000256" key="1">
    <source>
        <dbReference type="SAM" id="MobiDB-lite"/>
    </source>
</evidence>
<feature type="compositionally biased region" description="Basic and acidic residues" evidence="1">
    <location>
        <begin position="376"/>
        <end position="387"/>
    </location>
</feature>
<feature type="compositionally biased region" description="Polar residues" evidence="1">
    <location>
        <begin position="355"/>
        <end position="370"/>
    </location>
</feature>
<feature type="region of interest" description="Disordered" evidence="1">
    <location>
        <begin position="341"/>
        <end position="399"/>
    </location>
</feature>